<dbReference type="Proteomes" id="UP000032232">
    <property type="component" value="Unassembled WGS sequence"/>
</dbReference>
<keyword evidence="1" id="KW-0472">Membrane</keyword>
<reference evidence="2 3" key="1">
    <citation type="submission" date="2015-02" db="EMBL/GenBank/DDBJ databases">
        <title>Genome Sequence of Jannaschia aquimarina DSM28248, a member of the Roseobacter clade.</title>
        <authorList>
            <person name="Voget S."/>
            <person name="Daniel R."/>
        </authorList>
    </citation>
    <scope>NUCLEOTIDE SEQUENCE [LARGE SCALE GENOMIC DNA]</scope>
    <source>
        <strain evidence="2 3">GSW-M26</strain>
    </source>
</reference>
<dbReference type="PATRIC" id="fig|935700.4.peg.2513"/>
<protein>
    <submittedName>
        <fullName evidence="2">General secretion pathway protein K</fullName>
    </submittedName>
</protein>
<evidence type="ECO:0000313" key="3">
    <source>
        <dbReference type="Proteomes" id="UP000032232"/>
    </source>
</evidence>
<name>A0A0D1EG47_9RHOB</name>
<evidence type="ECO:0000256" key="1">
    <source>
        <dbReference type="SAM" id="Phobius"/>
    </source>
</evidence>
<comment type="caution">
    <text evidence="2">The sequence shown here is derived from an EMBL/GenBank/DDBJ whole genome shotgun (WGS) entry which is preliminary data.</text>
</comment>
<dbReference type="AlphaFoldDB" id="A0A0D1EG47"/>
<evidence type="ECO:0000313" key="2">
    <source>
        <dbReference type="EMBL" id="KIT15861.1"/>
    </source>
</evidence>
<feature type="transmembrane region" description="Helical" evidence="1">
    <location>
        <begin position="12"/>
        <end position="35"/>
    </location>
</feature>
<keyword evidence="1" id="KW-0812">Transmembrane</keyword>
<gene>
    <name evidence="2" type="ORF">jaqu_24410</name>
</gene>
<dbReference type="EMBL" id="JYFE01000042">
    <property type="protein sequence ID" value="KIT15861.1"/>
    <property type="molecule type" value="Genomic_DNA"/>
</dbReference>
<proteinExistence type="predicted"/>
<dbReference type="RefSeq" id="WP_043919238.1">
    <property type="nucleotide sequence ID" value="NZ_JYFE01000042.1"/>
</dbReference>
<dbReference type="STRING" id="935700.jaqu_24410"/>
<keyword evidence="1" id="KW-1133">Transmembrane helix</keyword>
<accession>A0A0D1EG47</accession>
<sequence length="276" mass="29104">MRPSLTRRTSATRGYVMITVLWIGIALSLSVAAYLSGAREQALVARAEVNTLRAAELARAGLNVALADLGRVGADQPRTPRDGTMATLRMAEGIVTYRIRDEGGKVDISHAPSELIAPILNRIGEVEGMDAFDAVNVAQALAADAAPGADVRQILRAAGLDSRTADIGARYLTTYGFDAQINPATAPLPVLEAVPGLGPAAAADIVARRESGRPLPRLGSAAAWLVERAGPAYTIEAEARLDTGATARIRALVVARGLGFRSGRMRYEILSVEKEL</sequence>
<organism evidence="2 3">
    <name type="scientific">Jannaschia aquimarina</name>
    <dbReference type="NCBI Taxonomy" id="935700"/>
    <lineage>
        <taxon>Bacteria</taxon>
        <taxon>Pseudomonadati</taxon>
        <taxon>Pseudomonadota</taxon>
        <taxon>Alphaproteobacteria</taxon>
        <taxon>Rhodobacterales</taxon>
        <taxon>Roseobacteraceae</taxon>
        <taxon>Jannaschia</taxon>
    </lineage>
</organism>
<keyword evidence="3" id="KW-1185">Reference proteome</keyword>